<feature type="domain" description="Pseudouridine synthase I TruA alpha/beta" evidence="8">
    <location>
        <begin position="148"/>
        <end position="244"/>
    </location>
</feature>
<comment type="catalytic activity">
    <reaction evidence="4 7">
        <text>uridine(38/39/40) in tRNA = pseudouridine(38/39/40) in tRNA</text>
        <dbReference type="Rhea" id="RHEA:22376"/>
        <dbReference type="Rhea" id="RHEA-COMP:10085"/>
        <dbReference type="Rhea" id="RHEA-COMP:10087"/>
        <dbReference type="ChEBI" id="CHEBI:65314"/>
        <dbReference type="ChEBI" id="CHEBI:65315"/>
        <dbReference type="EC" id="5.4.99.12"/>
    </reaction>
</comment>
<evidence type="ECO:0000256" key="4">
    <source>
        <dbReference type="HAMAP-Rule" id="MF_00171"/>
    </source>
</evidence>
<evidence type="ECO:0000256" key="2">
    <source>
        <dbReference type="ARBA" id="ARBA00022694"/>
    </source>
</evidence>
<dbReference type="Gene3D" id="3.30.70.660">
    <property type="entry name" value="Pseudouridine synthase I, catalytic domain, C-terminal subdomain"/>
    <property type="match status" value="1"/>
</dbReference>
<dbReference type="Proteomes" id="UP000622475">
    <property type="component" value="Unassembled WGS sequence"/>
</dbReference>
<evidence type="ECO:0000313" key="9">
    <source>
        <dbReference type="EMBL" id="MBE9661952.1"/>
    </source>
</evidence>
<dbReference type="EC" id="5.4.99.12" evidence="4"/>
<dbReference type="HAMAP" id="MF_00171">
    <property type="entry name" value="TruA"/>
    <property type="match status" value="1"/>
</dbReference>
<dbReference type="GO" id="GO:0031119">
    <property type="term" value="P:tRNA pseudouridine synthesis"/>
    <property type="evidence" value="ECO:0007669"/>
    <property type="project" value="UniProtKB-UniRule"/>
</dbReference>
<evidence type="ECO:0000256" key="5">
    <source>
        <dbReference type="PIRSR" id="PIRSR001430-1"/>
    </source>
</evidence>
<dbReference type="SUPFAM" id="SSF55120">
    <property type="entry name" value="Pseudouridine synthase"/>
    <property type="match status" value="1"/>
</dbReference>
<dbReference type="InterPro" id="IPR001406">
    <property type="entry name" value="PsdUridine_synth_TruA"/>
</dbReference>
<keyword evidence="3 4" id="KW-0413">Isomerase</keyword>
<comment type="subunit">
    <text evidence="4">Homodimer.</text>
</comment>
<dbReference type="Gene3D" id="3.30.70.580">
    <property type="entry name" value="Pseudouridine synthase I, catalytic domain, N-terminal subdomain"/>
    <property type="match status" value="1"/>
</dbReference>
<evidence type="ECO:0000256" key="7">
    <source>
        <dbReference type="RuleBase" id="RU003792"/>
    </source>
</evidence>
<reference evidence="9" key="1">
    <citation type="submission" date="2020-10" db="EMBL/GenBank/DDBJ databases">
        <title>Mucilaginibacter mali sp. nov., isolated from rhizosphere soil of apple orchard.</title>
        <authorList>
            <person name="Lee J.-S."/>
            <person name="Kim H.S."/>
            <person name="Kim J.-S."/>
        </authorList>
    </citation>
    <scope>NUCLEOTIDE SEQUENCE</scope>
    <source>
        <strain evidence="9">KCTC 22746</strain>
    </source>
</reference>
<keyword evidence="2 4" id="KW-0819">tRNA processing</keyword>
<dbReference type="InterPro" id="IPR020097">
    <property type="entry name" value="PsdUridine_synth_TruA_a/b_dom"/>
</dbReference>
<dbReference type="Pfam" id="PF01416">
    <property type="entry name" value="PseudoU_synth_1"/>
    <property type="match status" value="1"/>
</dbReference>
<dbReference type="GO" id="GO:0160147">
    <property type="term" value="F:tRNA pseudouridine(38-40) synthase activity"/>
    <property type="evidence" value="ECO:0007669"/>
    <property type="project" value="UniProtKB-EC"/>
</dbReference>
<comment type="similarity">
    <text evidence="1 4 7">Belongs to the tRNA pseudouridine synthase TruA family.</text>
</comment>
<dbReference type="InterPro" id="IPR020095">
    <property type="entry name" value="PsdUridine_synth_TruA_C"/>
</dbReference>
<dbReference type="PIRSF" id="PIRSF001430">
    <property type="entry name" value="tRNA_psdUrid_synth"/>
    <property type="match status" value="1"/>
</dbReference>
<dbReference type="PANTHER" id="PTHR11142:SF0">
    <property type="entry name" value="TRNA PSEUDOURIDINE SYNTHASE-LIKE 1"/>
    <property type="match status" value="1"/>
</dbReference>
<comment type="function">
    <text evidence="4">Formation of pseudouridine at positions 38, 39 and 40 in the anticodon stem and loop of transfer RNAs.</text>
</comment>
<dbReference type="AlphaFoldDB" id="A0A929KWG4"/>
<accession>A0A929KWG4</accession>
<evidence type="ECO:0000259" key="8">
    <source>
        <dbReference type="Pfam" id="PF01416"/>
    </source>
</evidence>
<comment type="caution">
    <text evidence="4">Lacks conserved residue(s) required for the propagation of feature annotation.</text>
</comment>
<dbReference type="PANTHER" id="PTHR11142">
    <property type="entry name" value="PSEUDOURIDYLATE SYNTHASE"/>
    <property type="match status" value="1"/>
</dbReference>
<evidence type="ECO:0000256" key="3">
    <source>
        <dbReference type="ARBA" id="ARBA00023235"/>
    </source>
</evidence>
<keyword evidence="10" id="KW-1185">Reference proteome</keyword>
<evidence type="ECO:0000313" key="10">
    <source>
        <dbReference type="Proteomes" id="UP000622475"/>
    </source>
</evidence>
<proteinExistence type="inferred from homology"/>
<feature type="binding site" evidence="4 6">
    <location>
        <position position="108"/>
    </location>
    <ligand>
        <name>substrate</name>
    </ligand>
</feature>
<dbReference type="GO" id="GO:0003723">
    <property type="term" value="F:RNA binding"/>
    <property type="evidence" value="ECO:0007669"/>
    <property type="project" value="InterPro"/>
</dbReference>
<dbReference type="InterPro" id="IPR020094">
    <property type="entry name" value="TruA/RsuA/RluB/E/F_N"/>
</dbReference>
<organism evidence="9 10">
    <name type="scientific">Mucilaginibacter myungsuensis</name>
    <dbReference type="NCBI Taxonomy" id="649104"/>
    <lineage>
        <taxon>Bacteria</taxon>
        <taxon>Pseudomonadati</taxon>
        <taxon>Bacteroidota</taxon>
        <taxon>Sphingobacteriia</taxon>
        <taxon>Sphingobacteriales</taxon>
        <taxon>Sphingobacteriaceae</taxon>
        <taxon>Mucilaginibacter</taxon>
    </lineage>
</organism>
<dbReference type="NCBIfam" id="TIGR00071">
    <property type="entry name" value="hisT_truA"/>
    <property type="match status" value="1"/>
</dbReference>
<dbReference type="InterPro" id="IPR020103">
    <property type="entry name" value="PsdUridine_synth_cat_dom_sf"/>
</dbReference>
<sequence>MRYFFHIAYHGSNYSGWQKHPDGPSVQDVLEIALSRILKRTTIVYGCGRTDAGVHASQFFFHIDADEVWDFDLIFRLNNVLPDDISIFDIIPAQNDAHARFDAIQRGYDYYINCYKDPFLNRFSSYYPAANWDLGKMQQAANLLLKYNDYYGFCKTPDRNKHTLCEVSAAQLFADDTGDRLRFHISANRFLGKMVRTIIGKLMDVGSNKISVKEFESILAYPQLAGEIKPAYPQGLYLSKVTYPYLDLPARSSFGTILSGEAASWTKV</sequence>
<feature type="active site" description="Nucleophile" evidence="4 5">
    <location>
        <position position="51"/>
    </location>
</feature>
<gene>
    <name evidence="4 9" type="primary">truA</name>
    <name evidence="9" type="ORF">IRJ16_08640</name>
</gene>
<name>A0A929KWG4_9SPHI</name>
<dbReference type="RefSeq" id="WP_194111156.1">
    <property type="nucleotide sequence ID" value="NZ_JADFFL010000003.1"/>
</dbReference>
<dbReference type="EMBL" id="JADFFL010000003">
    <property type="protein sequence ID" value="MBE9661952.1"/>
    <property type="molecule type" value="Genomic_DNA"/>
</dbReference>
<evidence type="ECO:0000256" key="1">
    <source>
        <dbReference type="ARBA" id="ARBA00009375"/>
    </source>
</evidence>
<protein>
    <recommendedName>
        <fullName evidence="4">tRNA pseudouridine synthase A</fullName>
        <ecNumber evidence="4">5.4.99.12</ecNumber>
    </recommendedName>
    <alternativeName>
        <fullName evidence="4">tRNA pseudouridine(38-40) synthase</fullName>
    </alternativeName>
    <alternativeName>
        <fullName evidence="4">tRNA pseudouridylate synthase I</fullName>
    </alternativeName>
    <alternativeName>
        <fullName evidence="4">tRNA-uridine isomerase I</fullName>
    </alternativeName>
</protein>
<dbReference type="CDD" id="cd02570">
    <property type="entry name" value="PseudoU_synth_EcTruA"/>
    <property type="match status" value="1"/>
</dbReference>
<comment type="caution">
    <text evidence="9">The sequence shown here is derived from an EMBL/GenBank/DDBJ whole genome shotgun (WGS) entry which is preliminary data.</text>
</comment>
<evidence type="ECO:0000256" key="6">
    <source>
        <dbReference type="PIRSR" id="PIRSR001430-2"/>
    </source>
</evidence>